<comment type="subcellular location">
    <subcellularLocation>
        <location evidence="6">Cell membrane</location>
        <topology evidence="6">Peripheral membrane protein</topology>
    </subcellularLocation>
</comment>
<reference evidence="7 8" key="1">
    <citation type="submission" date="2020-12" db="EMBL/GenBank/DDBJ databases">
        <title>FDA dAtabase for Regulatory Grade micrObial Sequences (FDA-ARGOS): Supporting development and validation of Infectious Disease Dx tests.</title>
        <authorList>
            <person name="Nelson B."/>
            <person name="Plummer A."/>
            <person name="Tallon L."/>
            <person name="Sadzewicz L."/>
            <person name="Zhao X."/>
            <person name="Boylan J."/>
            <person name="Ott S."/>
            <person name="Bowen H."/>
            <person name="Vavikolanu K."/>
            <person name="Mehta A."/>
            <person name="Aluvathingal J."/>
            <person name="Nadendla S."/>
            <person name="Myers T."/>
            <person name="Yan Y."/>
            <person name="Sichtig H."/>
        </authorList>
    </citation>
    <scope>NUCLEOTIDE SEQUENCE [LARGE SCALE GENOMIC DNA]</scope>
    <source>
        <strain evidence="7 8">FDAARGOS_920</strain>
    </source>
</reference>
<gene>
    <name evidence="6" type="primary">dabA</name>
    <name evidence="7" type="ORF">I6G77_08180</name>
</gene>
<dbReference type="EMBL" id="CP065739">
    <property type="protein sequence ID" value="QPR79153.1"/>
    <property type="molecule type" value="Genomic_DNA"/>
</dbReference>
<evidence type="ECO:0000256" key="1">
    <source>
        <dbReference type="ARBA" id="ARBA00022448"/>
    </source>
</evidence>
<evidence type="ECO:0000256" key="2">
    <source>
        <dbReference type="ARBA" id="ARBA00022475"/>
    </source>
</evidence>
<dbReference type="Proteomes" id="UP000594791">
    <property type="component" value="Chromosome"/>
</dbReference>
<feature type="binding site" evidence="6">
    <location>
        <position position="407"/>
    </location>
    <ligand>
        <name>Zn(2+)</name>
        <dbReference type="ChEBI" id="CHEBI:29105"/>
    </ligand>
</feature>
<feature type="binding site" evidence="6">
    <location>
        <position position="587"/>
    </location>
    <ligand>
        <name>Zn(2+)</name>
        <dbReference type="ChEBI" id="CHEBI:29105"/>
    </ligand>
</feature>
<keyword evidence="3 6" id="KW-0479">Metal-binding</keyword>
<proteinExistence type="inferred from homology"/>
<feature type="binding site" evidence="6">
    <location>
        <position position="602"/>
    </location>
    <ligand>
        <name>Zn(2+)</name>
        <dbReference type="ChEBI" id="CHEBI:29105"/>
    </ligand>
</feature>
<keyword evidence="8" id="KW-1185">Reference proteome</keyword>
<name>A0A7T2QI79_9BACI</name>
<dbReference type="HAMAP" id="MF_01871">
    <property type="entry name" value="DabA"/>
    <property type="match status" value="1"/>
</dbReference>
<keyword evidence="2 6" id="KW-1003">Cell membrane</keyword>
<evidence type="ECO:0000313" key="8">
    <source>
        <dbReference type="Proteomes" id="UP000594791"/>
    </source>
</evidence>
<organism evidence="7 8">
    <name type="scientific">Bacillus tropicus</name>
    <dbReference type="NCBI Taxonomy" id="2026188"/>
    <lineage>
        <taxon>Bacteria</taxon>
        <taxon>Bacillati</taxon>
        <taxon>Bacillota</taxon>
        <taxon>Bacilli</taxon>
        <taxon>Bacillales</taxon>
        <taxon>Bacillaceae</taxon>
        <taxon>Bacillus</taxon>
        <taxon>Bacillus cereus group</taxon>
    </lineage>
</organism>
<dbReference type="Pfam" id="PF10070">
    <property type="entry name" value="DabA"/>
    <property type="match status" value="1"/>
</dbReference>
<comment type="function">
    <text evidence="6">Part of an energy-coupled inorganic carbon pump.</text>
</comment>
<dbReference type="PANTHER" id="PTHR38344">
    <property type="entry name" value="UPF0753 PROTEIN AQ_863"/>
    <property type="match status" value="1"/>
</dbReference>
<comment type="subunit">
    <text evidence="6">Forms a complex with DabB.</text>
</comment>
<evidence type="ECO:0000256" key="5">
    <source>
        <dbReference type="ARBA" id="ARBA00023136"/>
    </source>
</evidence>
<evidence type="ECO:0000256" key="4">
    <source>
        <dbReference type="ARBA" id="ARBA00022833"/>
    </source>
</evidence>
<keyword evidence="4 6" id="KW-0862">Zinc</keyword>
<sequence length="881" mass="100118">MSISSIVTKETLKKKETNIEVQEKNMNDVVESASRVIAPLWPIATFAAHHPWMGLEKQSFEQVADWLKEIRNVDIYPSAAMIHSAKAKGEIEESFLQSGLSRWLDSQSFHIPREKAEPFCQEALKLERLPSSLLSSPELNKLAEEISYINTGSMKDSSLQLISSLIENQKGENLSDILNYHIIKWCKLYLDDFGSSWTMPNREKGLYRAWHHLIKYDPALSKNERSVLKDWPEDAEVALTRALSELGISESNMQAYLEGHLLALPGWAGMIRWHSKQSTQEQELVIEYLAVRISMELAIVKPYLPIKNQKAEKKVAIVPLIASWIHWGNISTLEWSQMSAAEQSELLVFAYRFDENIRRKLWLEAWEQTHAEQLREKIVAKQRATNDKQRATNDKKRVLAQLAFCIDVRSEPFRRHLEKLGPFETFGIAGFFGLPIATSELGSKDSHPSLPVILKPKHQIKELTDENEFKNYQQRKKIDSSVSYTFKTMKQNVLTSMLLPEVSGPLLGLQMVTRSFVPRRVGSFLRNLRKTMLQKPDTTFSLNHVHDTKCEIPIGFTKEEKVNYVRQALKMVGLTEKFAPLVVMCGHSSQSTNNPYAAALECGACGGAAGGFNARVFATLCNLPEVREALSAEGINIPEDTIFAAAEHKTTVDELEWIYVPKLSEAAQEAFDRIESVMPNVSQHANRERLTQLPNFKMKIKNSSKEAHRFAEDWSEIRPEWGLARNASFIIGQRELTQDCDLEGRAFLHDYDWKQDESGDILASIIAGPGTVAQWINLQYYASTVAPHYYGSGNKTTQTVTAGLGVMQGNASDLLPGLPWQSVMQSDSETYHSPLRLLIVIQAPTKYIERLLNNDFTFREKVQNRWVRLASVDPKGRWKNW</sequence>
<keyword evidence="5 6" id="KW-0472">Membrane</keyword>
<feature type="binding site" evidence="6">
    <location>
        <position position="405"/>
    </location>
    <ligand>
        <name>Zn(2+)</name>
        <dbReference type="ChEBI" id="CHEBI:29105"/>
    </ligand>
</feature>
<dbReference type="RefSeq" id="WP_042514873.1">
    <property type="nucleotide sequence ID" value="NZ_CP065739.1"/>
</dbReference>
<dbReference type="InterPro" id="IPR018752">
    <property type="entry name" value="DabA"/>
</dbReference>
<accession>A0A7T2QI79</accession>
<keyword evidence="1 6" id="KW-0813">Transport</keyword>
<evidence type="ECO:0000313" key="7">
    <source>
        <dbReference type="EMBL" id="QPR79153.1"/>
    </source>
</evidence>
<evidence type="ECO:0000256" key="6">
    <source>
        <dbReference type="HAMAP-Rule" id="MF_01871"/>
    </source>
</evidence>
<dbReference type="PANTHER" id="PTHR38344:SF1">
    <property type="entry name" value="INORGANIC CARBON TRANSPORTER SUBUNIT DABA-RELATED"/>
    <property type="match status" value="1"/>
</dbReference>
<evidence type="ECO:0000256" key="3">
    <source>
        <dbReference type="ARBA" id="ARBA00022723"/>
    </source>
</evidence>
<protein>
    <recommendedName>
        <fullName evidence="6">Probable inorganic carbon transporter subunit DabA</fullName>
    </recommendedName>
</protein>
<comment type="similarity">
    <text evidence="6">Belongs to the inorganic carbon transporter (TC 9.A.2) DabA family.</text>
</comment>
<comment type="cofactor">
    <cofactor evidence="6">
        <name>Zn(2+)</name>
        <dbReference type="ChEBI" id="CHEBI:29105"/>
    </cofactor>
</comment>